<dbReference type="AlphaFoldDB" id="A0A942U3H6"/>
<gene>
    <name evidence="1" type="ORF">KHA99_06500</name>
</gene>
<name>A0A942U3H6_9BACI</name>
<dbReference type="InterPro" id="IPR011094">
    <property type="entry name" value="Uncharacterised_LppY/LpqO"/>
</dbReference>
<sequence length="105" mass="11850">MGISASKCQQLADIIGGEVISSTPVCTIMRLRDDIKATILGLPTRSPLALPFMLTFENNSLNLGETVLRQKEVNPMLTALRRRGLIVTAFHNHWLFEKPRLMYMH</sequence>
<evidence type="ECO:0000313" key="2">
    <source>
        <dbReference type="Proteomes" id="UP000679749"/>
    </source>
</evidence>
<dbReference type="EMBL" id="JAGYPF010000001">
    <property type="protein sequence ID" value="MBS4212108.1"/>
    <property type="molecule type" value="Genomic_DNA"/>
</dbReference>
<protein>
    <submittedName>
        <fullName evidence="1">DUF1259 domain-containing protein</fullName>
    </submittedName>
</protein>
<organism evidence="1 2">
    <name type="scientific">Neobacillus rhizophilus</name>
    <dbReference type="NCBI Taxonomy" id="2833579"/>
    <lineage>
        <taxon>Bacteria</taxon>
        <taxon>Bacillati</taxon>
        <taxon>Bacillota</taxon>
        <taxon>Bacilli</taxon>
        <taxon>Bacillales</taxon>
        <taxon>Bacillaceae</taxon>
        <taxon>Neobacillus</taxon>
    </lineage>
</organism>
<proteinExistence type="predicted"/>
<dbReference type="Proteomes" id="UP000679749">
    <property type="component" value="Unassembled WGS sequence"/>
</dbReference>
<dbReference type="Pfam" id="PF07485">
    <property type="entry name" value="DUF1529"/>
    <property type="match status" value="1"/>
</dbReference>
<accession>A0A942U3H6</accession>
<keyword evidence="2" id="KW-1185">Reference proteome</keyword>
<comment type="caution">
    <text evidence="1">The sequence shown here is derived from an EMBL/GenBank/DDBJ whole genome shotgun (WGS) entry which is preliminary data.</text>
</comment>
<evidence type="ECO:0000313" key="1">
    <source>
        <dbReference type="EMBL" id="MBS4212108.1"/>
    </source>
</evidence>
<reference evidence="1" key="1">
    <citation type="submission" date="2021-05" db="EMBL/GenBank/DDBJ databases">
        <title>Novel Bacillus species.</title>
        <authorList>
            <person name="Liu G."/>
        </authorList>
    </citation>
    <scope>NUCLEOTIDE SEQUENCE</scope>
    <source>
        <strain evidence="1">FJAT-49825</strain>
    </source>
</reference>